<reference evidence="4 5" key="1">
    <citation type="journal article" date="2005" name="Int. J. Syst. Evol. Microbiol.">
        <title>Bacillus cibi sp. nov., isolated from jeotgal, a traditional Korean fermented seafood.</title>
        <authorList>
            <person name="Yoon J.H."/>
            <person name="Lee C.H."/>
            <person name="Oh T.K."/>
        </authorList>
    </citation>
    <scope>NUCLEOTIDE SEQUENCE [LARGE SCALE GENOMIC DNA]</scope>
    <source>
        <strain evidence="4 5">DSM 16189</strain>
    </source>
</reference>
<evidence type="ECO:0000256" key="1">
    <source>
        <dbReference type="ARBA" id="ARBA00006336"/>
    </source>
</evidence>
<dbReference type="PANTHER" id="PTHR43540">
    <property type="entry name" value="PEROXYUREIDOACRYLATE/UREIDOACRYLATE AMIDOHYDROLASE-RELATED"/>
    <property type="match status" value="1"/>
</dbReference>
<evidence type="ECO:0000313" key="5">
    <source>
        <dbReference type="Proteomes" id="UP000028549"/>
    </source>
</evidence>
<dbReference type="EMBL" id="JNVC02000022">
    <property type="protein sequence ID" value="KEZ47470.1"/>
    <property type="molecule type" value="Genomic_DNA"/>
</dbReference>
<dbReference type="Pfam" id="PF00857">
    <property type="entry name" value="Isochorismatase"/>
    <property type="match status" value="1"/>
</dbReference>
<dbReference type="Proteomes" id="UP000028549">
    <property type="component" value="Unassembled WGS sequence"/>
</dbReference>
<organism evidence="4 5">
    <name type="scientific">Metabacillus indicus</name>
    <name type="common">Bacillus indicus</name>
    <dbReference type="NCBI Taxonomy" id="246786"/>
    <lineage>
        <taxon>Bacteria</taxon>
        <taxon>Bacillati</taxon>
        <taxon>Bacillota</taxon>
        <taxon>Bacilli</taxon>
        <taxon>Bacillales</taxon>
        <taxon>Bacillaceae</taxon>
        <taxon>Metabacillus</taxon>
    </lineage>
</organism>
<dbReference type="SUPFAM" id="SSF52499">
    <property type="entry name" value="Isochorismatase-like hydrolases"/>
    <property type="match status" value="1"/>
</dbReference>
<dbReference type="GO" id="GO:0016787">
    <property type="term" value="F:hydrolase activity"/>
    <property type="evidence" value="ECO:0007669"/>
    <property type="project" value="UniProtKB-KW"/>
</dbReference>
<dbReference type="InterPro" id="IPR000868">
    <property type="entry name" value="Isochorismatase-like_dom"/>
</dbReference>
<feature type="domain" description="Isochorismatase-like" evidence="3">
    <location>
        <begin position="9"/>
        <end position="171"/>
    </location>
</feature>
<dbReference type="CDD" id="cd00431">
    <property type="entry name" value="cysteine_hydrolases"/>
    <property type="match status" value="1"/>
</dbReference>
<name>A0A084GJF8_METID</name>
<dbReference type="Gene3D" id="3.40.50.850">
    <property type="entry name" value="Isochorismatase-like"/>
    <property type="match status" value="1"/>
</dbReference>
<gene>
    <name evidence="4" type="ORF">GS18_0219960</name>
</gene>
<protein>
    <submittedName>
        <fullName evidence="4">Isochorismatase</fullName>
    </submittedName>
</protein>
<dbReference type="InterPro" id="IPR036380">
    <property type="entry name" value="Isochorismatase-like_sf"/>
</dbReference>
<proteinExistence type="inferred from homology"/>
<dbReference type="PANTHER" id="PTHR43540:SF6">
    <property type="entry name" value="ISOCHORISMATASE-LIKE DOMAIN-CONTAINING PROTEIN"/>
    <property type="match status" value="1"/>
</dbReference>
<evidence type="ECO:0000256" key="2">
    <source>
        <dbReference type="ARBA" id="ARBA00022801"/>
    </source>
</evidence>
<keyword evidence="5" id="KW-1185">Reference proteome</keyword>
<evidence type="ECO:0000313" key="4">
    <source>
        <dbReference type="EMBL" id="KEZ47470.1"/>
    </source>
</evidence>
<comment type="similarity">
    <text evidence="1">Belongs to the isochorismatase family.</text>
</comment>
<dbReference type="OrthoDB" id="4305745at2"/>
<dbReference type="InterPro" id="IPR050272">
    <property type="entry name" value="Isochorismatase-like_hydrls"/>
</dbReference>
<comment type="caution">
    <text evidence="4">The sequence shown here is derived from an EMBL/GenBank/DDBJ whole genome shotgun (WGS) entry which is preliminary data.</text>
</comment>
<accession>A0A084GJF8</accession>
<dbReference type="STRING" id="246786.GS18_0219960"/>
<evidence type="ECO:0000259" key="3">
    <source>
        <dbReference type="Pfam" id="PF00857"/>
    </source>
</evidence>
<dbReference type="AlphaFoldDB" id="A0A084GJF8"/>
<sequence length="183" mass="20763">MALDKKAACALLIIDMINNFDFKHGETLAAEAKTVSQNIYTLKKKLQKQNVPVVYINDHYKLWQADFQKISETCTNERSKPIIDQLYPDDTDYFLIKPMHSAFYGTALNVLLDHLQVKHLILTGIAGNICVLFSANDAYMRGYQLSVPEDCIASNDKHDNEYALRMMKNVLQADTTASSQLKI</sequence>
<keyword evidence="2" id="KW-0378">Hydrolase</keyword>